<dbReference type="Proteomes" id="UP001055072">
    <property type="component" value="Unassembled WGS sequence"/>
</dbReference>
<name>A0ACB8UF52_9APHY</name>
<protein>
    <submittedName>
        <fullName evidence="1">Uncharacterized protein</fullName>
    </submittedName>
</protein>
<proteinExistence type="predicted"/>
<dbReference type="EMBL" id="MU274902">
    <property type="protein sequence ID" value="KAI0092988.1"/>
    <property type="molecule type" value="Genomic_DNA"/>
</dbReference>
<evidence type="ECO:0000313" key="1">
    <source>
        <dbReference type="EMBL" id="KAI0092988.1"/>
    </source>
</evidence>
<sequence>MMNYLSSYDYYRSQLPGWGSSQFQFRAPPSPIFQPRSTWNGFDYYRAHAPNPDHNLYYTVMNRTREFGPTGGVGMHEARIWQRRVYGGMANLTQLLPADIGVAAAYEAYRYWKHHNRLLFEPLAGVIEREREALVGLAIAEASALWQLSGRPTDAYGLRDCLESAALTASRIAWQVFDEHSPEYETADYGSSRRHGRRYSTVGVGSSPIIIRADSSTGYSGTPYSNPIGIPGHTGLSTSARYGAGGSAFPAMTTTAMPISGGGGSPYVGAGGLPYGMSAMPGTGTSPYGSAIPNGMPGPEFTSIPVLGGAGVAVGGVGSGAPTGAMYQNTTPPMGMGVGAGVGGVASVPTGAPYSNSAGVNYPGGYQPGTAGSQAAAAYVGNPPSPYIPTGGVGLQNVAATQPVGYATSQPGYGVGGAGPDMQYGQPQTGLPYQQQQMAFSDAGMNGFGGASGGAGGSGTTVVVNGRAIPAPSGSTIAIDTKSHSGRRSRRVSTSGHETKHHHRHRSSSIDPLRREQGMMGYPMVAR</sequence>
<reference evidence="1" key="1">
    <citation type="journal article" date="2021" name="Environ. Microbiol.">
        <title>Gene family expansions and transcriptome signatures uncover fungal adaptations to wood decay.</title>
        <authorList>
            <person name="Hage H."/>
            <person name="Miyauchi S."/>
            <person name="Viragh M."/>
            <person name="Drula E."/>
            <person name="Min B."/>
            <person name="Chaduli D."/>
            <person name="Navarro D."/>
            <person name="Favel A."/>
            <person name="Norest M."/>
            <person name="Lesage-Meessen L."/>
            <person name="Balint B."/>
            <person name="Merenyi Z."/>
            <person name="de Eugenio L."/>
            <person name="Morin E."/>
            <person name="Martinez A.T."/>
            <person name="Baldrian P."/>
            <person name="Stursova M."/>
            <person name="Martinez M.J."/>
            <person name="Novotny C."/>
            <person name="Magnuson J.K."/>
            <person name="Spatafora J.W."/>
            <person name="Maurice S."/>
            <person name="Pangilinan J."/>
            <person name="Andreopoulos W."/>
            <person name="LaButti K."/>
            <person name="Hundley H."/>
            <person name="Na H."/>
            <person name="Kuo A."/>
            <person name="Barry K."/>
            <person name="Lipzen A."/>
            <person name="Henrissat B."/>
            <person name="Riley R."/>
            <person name="Ahrendt S."/>
            <person name="Nagy L.G."/>
            <person name="Grigoriev I.V."/>
            <person name="Martin F."/>
            <person name="Rosso M.N."/>
        </authorList>
    </citation>
    <scope>NUCLEOTIDE SEQUENCE</scope>
    <source>
        <strain evidence="1">CBS 384.51</strain>
    </source>
</reference>
<keyword evidence="2" id="KW-1185">Reference proteome</keyword>
<gene>
    <name evidence="1" type="ORF">BDY19DRAFT_921336</name>
</gene>
<evidence type="ECO:0000313" key="2">
    <source>
        <dbReference type="Proteomes" id="UP001055072"/>
    </source>
</evidence>
<organism evidence="1 2">
    <name type="scientific">Irpex rosettiformis</name>
    <dbReference type="NCBI Taxonomy" id="378272"/>
    <lineage>
        <taxon>Eukaryota</taxon>
        <taxon>Fungi</taxon>
        <taxon>Dikarya</taxon>
        <taxon>Basidiomycota</taxon>
        <taxon>Agaricomycotina</taxon>
        <taxon>Agaricomycetes</taxon>
        <taxon>Polyporales</taxon>
        <taxon>Irpicaceae</taxon>
        <taxon>Irpex</taxon>
    </lineage>
</organism>
<accession>A0ACB8UF52</accession>
<comment type="caution">
    <text evidence="1">The sequence shown here is derived from an EMBL/GenBank/DDBJ whole genome shotgun (WGS) entry which is preliminary data.</text>
</comment>